<reference evidence="2 3" key="1">
    <citation type="submission" date="2024-05" db="EMBL/GenBank/DDBJ databases">
        <title>Three bacterial strains, DH-69, EH-24, and ECK-19 isolated from coastal sediments.</title>
        <authorList>
            <person name="Ye Y.-Q."/>
            <person name="Du Z.-J."/>
        </authorList>
    </citation>
    <scope>NUCLEOTIDE SEQUENCE [LARGE SCALE GENOMIC DNA]</scope>
    <source>
        <strain evidence="2 3">ECK-19</strain>
    </source>
</reference>
<feature type="transmembrane region" description="Helical" evidence="1">
    <location>
        <begin position="227"/>
        <end position="245"/>
    </location>
</feature>
<comment type="caution">
    <text evidence="2">The sequence shown here is derived from an EMBL/GenBank/DDBJ whole genome shotgun (WGS) entry which is preliminary data.</text>
</comment>
<dbReference type="Proteomes" id="UP001560685">
    <property type="component" value="Unassembled WGS sequence"/>
</dbReference>
<evidence type="ECO:0000256" key="1">
    <source>
        <dbReference type="SAM" id="Phobius"/>
    </source>
</evidence>
<keyword evidence="1" id="KW-1133">Transmembrane helix</keyword>
<proteinExistence type="predicted"/>
<sequence length="393" mass="42357">MRILISVVVVFTFLLFDVAAAHTRSQSFSTWTITENTTSFVFAVDARRATQLSPLNPDQSDLSILLLGHLKATLAARQGRKNCELTQLVSLGQAYDILRISGRFECPADVSKEAVTVSVSAFQFVSATHIHIARVEHGERSSDFVLREGRDQFDLDLKHSPNTVGEFLWVGFNHVLSGLDHVVFLIVLAFVAATPKQALLAISGFTLGHTASLALVSLGVLSPDTKLVEAMIGFTIAVAALEAGAKFGLDRRRALTAFALATLLIVLFSFGAGLSIVWAGLMLTIFAYSLGQLTDDVSHKIFLIITAAFGLVHGAGFAGGLTELSLQQTDLLMPLLGFNLGVELAQISALGIVYVTILTVQRVPIFSDGMAEKTVSAVIFALGCFWFASRIWL</sequence>
<feature type="transmembrane region" description="Helical" evidence="1">
    <location>
        <begin position="198"/>
        <end position="221"/>
    </location>
</feature>
<feature type="transmembrane region" description="Helical" evidence="1">
    <location>
        <begin position="331"/>
        <end position="355"/>
    </location>
</feature>
<evidence type="ECO:0000313" key="2">
    <source>
        <dbReference type="EMBL" id="MEX6633743.1"/>
    </source>
</evidence>
<evidence type="ECO:0000313" key="3">
    <source>
        <dbReference type="Proteomes" id="UP001560685"/>
    </source>
</evidence>
<gene>
    <name evidence="2" type="ORF">ABFZ84_09320</name>
</gene>
<keyword evidence="1" id="KW-0472">Membrane</keyword>
<accession>A0ABV3Z5H8</accession>
<dbReference type="RefSeq" id="WP_369313734.1">
    <property type="nucleotide sequence ID" value="NZ_JBEHZE010000001.1"/>
</dbReference>
<feature type="transmembrane region" description="Helical" evidence="1">
    <location>
        <begin position="257"/>
        <end position="281"/>
    </location>
</feature>
<dbReference type="InterPro" id="IPR032809">
    <property type="entry name" value="Put_HupE_UreJ"/>
</dbReference>
<feature type="transmembrane region" description="Helical" evidence="1">
    <location>
        <begin position="375"/>
        <end position="392"/>
    </location>
</feature>
<dbReference type="EMBL" id="JBEHZE010000001">
    <property type="protein sequence ID" value="MEX6633743.1"/>
    <property type="molecule type" value="Genomic_DNA"/>
</dbReference>
<keyword evidence="1" id="KW-0812">Transmembrane</keyword>
<dbReference type="Pfam" id="PF13795">
    <property type="entry name" value="HupE_UreJ_2"/>
    <property type="match status" value="2"/>
</dbReference>
<organism evidence="2 3">
    <name type="scientific">Hyphococcus lacteus</name>
    <dbReference type="NCBI Taxonomy" id="3143536"/>
    <lineage>
        <taxon>Bacteria</taxon>
        <taxon>Pseudomonadati</taxon>
        <taxon>Pseudomonadota</taxon>
        <taxon>Alphaproteobacteria</taxon>
        <taxon>Parvularculales</taxon>
        <taxon>Parvularculaceae</taxon>
        <taxon>Hyphococcus</taxon>
    </lineage>
</organism>
<name>A0ABV3Z5H8_9PROT</name>
<protein>
    <submittedName>
        <fullName evidence="2">HupE/UreJ family protein</fullName>
    </submittedName>
</protein>
<keyword evidence="3" id="KW-1185">Reference proteome</keyword>
<feature type="transmembrane region" description="Helical" evidence="1">
    <location>
        <begin position="167"/>
        <end position="191"/>
    </location>
</feature>
<feature type="transmembrane region" description="Helical" evidence="1">
    <location>
        <begin position="301"/>
        <end position="319"/>
    </location>
</feature>